<dbReference type="SUPFAM" id="SSF53187">
    <property type="entry name" value="Zn-dependent exopeptidases"/>
    <property type="match status" value="1"/>
</dbReference>
<dbReference type="Gene3D" id="3.40.630.10">
    <property type="entry name" value="Zn peptidases"/>
    <property type="match status" value="1"/>
</dbReference>
<sequence>MRTKNADLVKRSQELHSSLVKWRRDFHQHPELSFQEQRTSRKVEEILREAGIEDIETNVGGCGVIATISNGPGAVVGVRADMDALPIEEETGFAWASKNPGVMHACGHDAHTAILLGIAHLFIEDAKANRFQGTVKLVFQPAEEKCDEQGETGAVKMLNSKKLEELDSILALHMCPWRKRGEVQIYDGPSMANNDEFHIAIKGDGGHAGYPHQTVDPVWISTFVLQNLYSLNGRKVDPLDVGTIGIGKIQAGEANNIIPHEVEIRGTMRSYSNEVRYMLIHEINKIPSLVASLGGECDLVVQKGEPALYNAPEINAIFRKAAYPMTIYNEPFGMGSEDFSHFTQKIPGAMFFLGCATEKVTNLHQSDFNIDESAMCDGVRILAESTYELLKQGGI</sequence>
<name>A0A1I2TEI9_9BACI</name>
<dbReference type="PANTHER" id="PTHR11014">
    <property type="entry name" value="PEPTIDASE M20 FAMILY MEMBER"/>
    <property type="match status" value="1"/>
</dbReference>
<proteinExistence type="predicted"/>
<dbReference type="Pfam" id="PF07687">
    <property type="entry name" value="M20_dimer"/>
    <property type="match status" value="1"/>
</dbReference>
<dbReference type="PANTHER" id="PTHR11014:SF63">
    <property type="entry name" value="METALLOPEPTIDASE, PUTATIVE (AFU_ORTHOLOGUE AFUA_6G09600)-RELATED"/>
    <property type="match status" value="1"/>
</dbReference>
<evidence type="ECO:0000313" key="4">
    <source>
        <dbReference type="Proteomes" id="UP000198897"/>
    </source>
</evidence>
<feature type="binding site" evidence="1">
    <location>
        <position position="108"/>
    </location>
    <ligand>
        <name>Mn(2+)</name>
        <dbReference type="ChEBI" id="CHEBI:29035"/>
        <label>2</label>
    </ligand>
</feature>
<dbReference type="OrthoDB" id="9776731at2"/>
<keyword evidence="4" id="KW-1185">Reference proteome</keyword>
<evidence type="ECO:0000256" key="1">
    <source>
        <dbReference type="PIRSR" id="PIRSR005962-1"/>
    </source>
</evidence>
<dbReference type="InterPro" id="IPR036264">
    <property type="entry name" value="Bact_exopeptidase_dim_dom"/>
</dbReference>
<evidence type="ECO:0000313" key="3">
    <source>
        <dbReference type="EMBL" id="SFG63364.1"/>
    </source>
</evidence>
<organism evidence="3 4">
    <name type="scientific">Halobacillus alkaliphilus</name>
    <dbReference type="NCBI Taxonomy" id="396056"/>
    <lineage>
        <taxon>Bacteria</taxon>
        <taxon>Bacillati</taxon>
        <taxon>Bacillota</taxon>
        <taxon>Bacilli</taxon>
        <taxon>Bacillales</taxon>
        <taxon>Bacillaceae</taxon>
        <taxon>Halobacillus</taxon>
    </lineage>
</organism>
<dbReference type="GO" id="GO:0016787">
    <property type="term" value="F:hydrolase activity"/>
    <property type="evidence" value="ECO:0007669"/>
    <property type="project" value="UniProtKB-KW"/>
</dbReference>
<gene>
    <name evidence="3" type="ORF">SAMN05216353_1686</name>
</gene>
<dbReference type="NCBIfam" id="TIGR01891">
    <property type="entry name" value="amidohydrolases"/>
    <property type="match status" value="1"/>
</dbReference>
<feature type="binding site" evidence="1">
    <location>
        <position position="106"/>
    </location>
    <ligand>
        <name>Mn(2+)</name>
        <dbReference type="ChEBI" id="CHEBI:29035"/>
        <label>2</label>
    </ligand>
</feature>
<dbReference type="InterPro" id="IPR011650">
    <property type="entry name" value="Peptidase_M20_dimer"/>
</dbReference>
<comment type="cofactor">
    <cofactor evidence="1">
        <name>Mn(2+)</name>
        <dbReference type="ChEBI" id="CHEBI:29035"/>
    </cofactor>
    <text evidence="1">The Mn(2+) ion enhances activity.</text>
</comment>
<evidence type="ECO:0000259" key="2">
    <source>
        <dbReference type="Pfam" id="PF07687"/>
    </source>
</evidence>
<dbReference type="Pfam" id="PF01546">
    <property type="entry name" value="Peptidase_M20"/>
    <property type="match status" value="1"/>
</dbReference>
<feature type="binding site" evidence="1">
    <location>
        <position position="173"/>
    </location>
    <ligand>
        <name>Mn(2+)</name>
        <dbReference type="ChEBI" id="CHEBI:29035"/>
        <label>1</label>
    </ligand>
</feature>
<dbReference type="RefSeq" id="WP_089754829.1">
    <property type="nucleotide sequence ID" value="NZ_FOOG01000068.1"/>
</dbReference>
<dbReference type="InterPro" id="IPR017439">
    <property type="entry name" value="Amidohydrolase"/>
</dbReference>
<reference evidence="4" key="1">
    <citation type="submission" date="2016-10" db="EMBL/GenBank/DDBJ databases">
        <authorList>
            <person name="Varghese N."/>
            <person name="Submissions S."/>
        </authorList>
    </citation>
    <scope>NUCLEOTIDE SEQUENCE [LARGE SCALE GENOMIC DNA]</scope>
    <source>
        <strain evidence="4">FP5</strain>
    </source>
</reference>
<accession>A0A1I2TEI9</accession>
<dbReference type="PIRSF" id="PIRSF005962">
    <property type="entry name" value="Pept_M20D_amidohydro"/>
    <property type="match status" value="1"/>
</dbReference>
<dbReference type="GO" id="GO:0046872">
    <property type="term" value="F:metal ion binding"/>
    <property type="evidence" value="ECO:0007669"/>
    <property type="project" value="UniProtKB-KW"/>
</dbReference>
<feature type="domain" description="Peptidase M20 dimerisation" evidence="2">
    <location>
        <begin position="196"/>
        <end position="286"/>
    </location>
</feature>
<dbReference type="InterPro" id="IPR002933">
    <property type="entry name" value="Peptidase_M20"/>
</dbReference>
<dbReference type="Gene3D" id="3.30.70.360">
    <property type="match status" value="1"/>
</dbReference>
<dbReference type="SUPFAM" id="SSF55031">
    <property type="entry name" value="Bacterial exopeptidase dimerisation domain"/>
    <property type="match status" value="1"/>
</dbReference>
<dbReference type="EMBL" id="FOOG01000068">
    <property type="protein sequence ID" value="SFG63364.1"/>
    <property type="molecule type" value="Genomic_DNA"/>
</dbReference>
<protein>
    <submittedName>
        <fullName evidence="3">Amidohydrolase</fullName>
    </submittedName>
</protein>
<dbReference type="AlphaFoldDB" id="A0A1I2TEI9"/>
<dbReference type="Proteomes" id="UP000198897">
    <property type="component" value="Unassembled WGS sequence"/>
</dbReference>
<keyword evidence="1" id="KW-0479">Metal-binding</keyword>
<keyword evidence="3" id="KW-0378">Hydrolase</keyword>
<keyword evidence="1" id="KW-0464">Manganese</keyword>
<feature type="binding site" evidence="1">
    <location>
        <position position="364"/>
    </location>
    <ligand>
        <name>Mn(2+)</name>
        <dbReference type="ChEBI" id="CHEBI:29035"/>
        <label>2</label>
    </ligand>
</feature>
<feature type="binding site" evidence="1">
    <location>
        <position position="144"/>
    </location>
    <ligand>
        <name>Mn(2+)</name>
        <dbReference type="ChEBI" id="CHEBI:29035"/>
        <label>2</label>
    </ligand>
</feature>